<comment type="caution">
    <text evidence="2">The sequence shown here is derived from an EMBL/GenBank/DDBJ whole genome shotgun (WGS) entry which is preliminary data.</text>
</comment>
<evidence type="ECO:0000256" key="1">
    <source>
        <dbReference type="SAM" id="MobiDB-lite"/>
    </source>
</evidence>
<evidence type="ECO:0000313" key="2">
    <source>
        <dbReference type="EMBL" id="KAG5374772.1"/>
    </source>
</evidence>
<feature type="region of interest" description="Disordered" evidence="1">
    <location>
        <begin position="1"/>
        <end position="37"/>
    </location>
</feature>
<protein>
    <submittedName>
        <fullName evidence="2">Uncharacterized protein</fullName>
    </submittedName>
</protein>
<feature type="compositionally biased region" description="Polar residues" evidence="1">
    <location>
        <begin position="25"/>
        <end position="37"/>
    </location>
</feature>
<gene>
    <name evidence="2" type="primary">A10g500460.1_BraROA</name>
    <name evidence="2" type="ORF">IGI04_039368</name>
</gene>
<dbReference type="Proteomes" id="UP000823674">
    <property type="component" value="Chromosome A10"/>
</dbReference>
<keyword evidence="3" id="KW-1185">Reference proteome</keyword>
<sequence length="160" mass="18265">MGPNDKRDVLGPTANSAEGAHREGLTTTGFHYSVPQPQNEHEVRLKVRVRKWTRTGLTDSEVWSSNRRDETEVTFRTLGCRPPPHTAARLTSPVDHSIVVALDACCHREPVDKPLYTNRRSSPLFCSPLRGTRELRWRRRLAKPTRQDRDGFAVDLKLEN</sequence>
<dbReference type="EMBL" id="JADBGQ010000010">
    <property type="protein sequence ID" value="KAG5374772.1"/>
    <property type="molecule type" value="Genomic_DNA"/>
</dbReference>
<evidence type="ECO:0000313" key="3">
    <source>
        <dbReference type="Proteomes" id="UP000823674"/>
    </source>
</evidence>
<reference evidence="2 3" key="1">
    <citation type="submission" date="2021-03" db="EMBL/GenBank/DDBJ databases">
        <authorList>
            <person name="King G.J."/>
            <person name="Bancroft I."/>
            <person name="Baten A."/>
            <person name="Bloomfield J."/>
            <person name="Borpatragohain P."/>
            <person name="He Z."/>
            <person name="Irish N."/>
            <person name="Irwin J."/>
            <person name="Liu K."/>
            <person name="Mauleon R.P."/>
            <person name="Moore J."/>
            <person name="Morris R."/>
            <person name="Ostergaard L."/>
            <person name="Wang B."/>
            <person name="Wells R."/>
        </authorList>
    </citation>
    <scope>NUCLEOTIDE SEQUENCE [LARGE SCALE GENOMIC DNA]</scope>
    <source>
        <strain evidence="2">R-o-18</strain>
        <tissue evidence="2">Leaf</tissue>
    </source>
</reference>
<organism evidence="2 3">
    <name type="scientific">Brassica rapa subsp. trilocularis</name>
    <dbReference type="NCBI Taxonomy" id="1813537"/>
    <lineage>
        <taxon>Eukaryota</taxon>
        <taxon>Viridiplantae</taxon>
        <taxon>Streptophyta</taxon>
        <taxon>Embryophyta</taxon>
        <taxon>Tracheophyta</taxon>
        <taxon>Spermatophyta</taxon>
        <taxon>Magnoliopsida</taxon>
        <taxon>eudicotyledons</taxon>
        <taxon>Gunneridae</taxon>
        <taxon>Pentapetalae</taxon>
        <taxon>rosids</taxon>
        <taxon>malvids</taxon>
        <taxon>Brassicales</taxon>
        <taxon>Brassicaceae</taxon>
        <taxon>Brassiceae</taxon>
        <taxon>Brassica</taxon>
    </lineage>
</organism>
<name>A0ABQ7KLF5_BRACM</name>
<proteinExistence type="predicted"/>
<accession>A0ABQ7KLF5</accession>